<protein>
    <submittedName>
        <fullName evidence="2">Uncharacterized protein</fullName>
    </submittedName>
</protein>
<reference evidence="2 3" key="1">
    <citation type="submission" date="2024-01" db="EMBL/GenBank/DDBJ databases">
        <title>Genome assemblies of Stephania.</title>
        <authorList>
            <person name="Yang L."/>
        </authorList>
    </citation>
    <scope>NUCLEOTIDE SEQUENCE [LARGE SCALE GENOMIC DNA]</scope>
    <source>
        <strain evidence="2">YNDBR</strain>
        <tissue evidence="2">Leaf</tissue>
    </source>
</reference>
<comment type="caution">
    <text evidence="2">The sequence shown here is derived from an EMBL/GenBank/DDBJ whole genome shotgun (WGS) entry which is preliminary data.</text>
</comment>
<dbReference type="Proteomes" id="UP001420932">
    <property type="component" value="Unassembled WGS sequence"/>
</dbReference>
<dbReference type="EMBL" id="JBBNAF010000002">
    <property type="protein sequence ID" value="KAK9163230.1"/>
    <property type="molecule type" value="Genomic_DNA"/>
</dbReference>
<accession>A0AAP0L505</accession>
<organism evidence="2 3">
    <name type="scientific">Stephania yunnanensis</name>
    <dbReference type="NCBI Taxonomy" id="152371"/>
    <lineage>
        <taxon>Eukaryota</taxon>
        <taxon>Viridiplantae</taxon>
        <taxon>Streptophyta</taxon>
        <taxon>Embryophyta</taxon>
        <taxon>Tracheophyta</taxon>
        <taxon>Spermatophyta</taxon>
        <taxon>Magnoliopsida</taxon>
        <taxon>Ranunculales</taxon>
        <taxon>Menispermaceae</taxon>
        <taxon>Menispermoideae</taxon>
        <taxon>Cissampelideae</taxon>
        <taxon>Stephania</taxon>
    </lineage>
</organism>
<dbReference type="AlphaFoldDB" id="A0AAP0L505"/>
<evidence type="ECO:0000313" key="3">
    <source>
        <dbReference type="Proteomes" id="UP001420932"/>
    </source>
</evidence>
<feature type="region of interest" description="Disordered" evidence="1">
    <location>
        <begin position="1"/>
        <end position="30"/>
    </location>
</feature>
<gene>
    <name evidence="2" type="ORF">Syun_004132</name>
</gene>
<sequence length="59" mass="6398">MKAKAADDFSGDTSARGDGSDAENNNSGLTNVISTRRESWRFARMGCFMLCDSILYGLS</sequence>
<name>A0AAP0L505_9MAGN</name>
<keyword evidence="3" id="KW-1185">Reference proteome</keyword>
<evidence type="ECO:0000313" key="2">
    <source>
        <dbReference type="EMBL" id="KAK9163230.1"/>
    </source>
</evidence>
<evidence type="ECO:0000256" key="1">
    <source>
        <dbReference type="SAM" id="MobiDB-lite"/>
    </source>
</evidence>
<proteinExistence type="predicted"/>